<keyword evidence="3" id="KW-1185">Reference proteome</keyword>
<dbReference type="STRING" id="1160497.A0A1L9VE10"/>
<dbReference type="InterPro" id="IPR029058">
    <property type="entry name" value="AB_hydrolase_fold"/>
</dbReference>
<dbReference type="AlphaFoldDB" id="A0A1L9VE10"/>
<dbReference type="InterPro" id="IPR050309">
    <property type="entry name" value="Type-B_Carboxylest/Lipase"/>
</dbReference>
<dbReference type="SUPFAM" id="SSF53474">
    <property type="entry name" value="alpha/beta-Hydrolases"/>
    <property type="match status" value="1"/>
</dbReference>
<dbReference type="Proteomes" id="UP000184300">
    <property type="component" value="Unassembled WGS sequence"/>
</dbReference>
<dbReference type="EMBL" id="KV878903">
    <property type="protein sequence ID" value="OJJ82052.1"/>
    <property type="molecule type" value="Genomic_DNA"/>
</dbReference>
<dbReference type="VEuPathDB" id="FungiDB:ASPGLDRAFT_37366"/>
<protein>
    <recommendedName>
        <fullName evidence="1">Carboxylesterase type B domain-containing protein</fullName>
    </recommendedName>
</protein>
<dbReference type="OrthoDB" id="408631at2759"/>
<name>A0A1L9VE10_ASPGL</name>
<feature type="domain" description="Carboxylesterase type B" evidence="1">
    <location>
        <begin position="38"/>
        <end position="92"/>
    </location>
</feature>
<evidence type="ECO:0000259" key="1">
    <source>
        <dbReference type="Pfam" id="PF00135"/>
    </source>
</evidence>
<evidence type="ECO:0000313" key="2">
    <source>
        <dbReference type="EMBL" id="OJJ82052.1"/>
    </source>
</evidence>
<dbReference type="PANTHER" id="PTHR11559">
    <property type="entry name" value="CARBOXYLESTERASE"/>
    <property type="match status" value="1"/>
</dbReference>
<accession>A0A1L9VE10</accession>
<dbReference type="GeneID" id="34461070"/>
<dbReference type="Gene3D" id="3.40.50.1820">
    <property type="entry name" value="alpha/beta hydrolase"/>
    <property type="match status" value="2"/>
</dbReference>
<dbReference type="RefSeq" id="XP_022398750.1">
    <property type="nucleotide sequence ID" value="XM_022544809.1"/>
</dbReference>
<gene>
    <name evidence="2" type="ORF">ASPGLDRAFT_37366</name>
</gene>
<proteinExistence type="predicted"/>
<reference evidence="3" key="1">
    <citation type="journal article" date="2017" name="Genome Biol.">
        <title>Comparative genomics reveals high biological diversity and specific adaptations in the industrially and medically important fungal genus Aspergillus.</title>
        <authorList>
            <person name="de Vries R.P."/>
            <person name="Riley R."/>
            <person name="Wiebenga A."/>
            <person name="Aguilar-Osorio G."/>
            <person name="Amillis S."/>
            <person name="Uchima C.A."/>
            <person name="Anderluh G."/>
            <person name="Asadollahi M."/>
            <person name="Askin M."/>
            <person name="Barry K."/>
            <person name="Battaglia E."/>
            <person name="Bayram O."/>
            <person name="Benocci T."/>
            <person name="Braus-Stromeyer S.A."/>
            <person name="Caldana C."/>
            <person name="Canovas D."/>
            <person name="Cerqueira G.C."/>
            <person name="Chen F."/>
            <person name="Chen W."/>
            <person name="Choi C."/>
            <person name="Clum A."/>
            <person name="Dos Santos R.A."/>
            <person name="Damasio A.R."/>
            <person name="Diallinas G."/>
            <person name="Emri T."/>
            <person name="Fekete E."/>
            <person name="Flipphi M."/>
            <person name="Freyberg S."/>
            <person name="Gallo A."/>
            <person name="Gournas C."/>
            <person name="Habgood R."/>
            <person name="Hainaut M."/>
            <person name="Harispe M.L."/>
            <person name="Henrissat B."/>
            <person name="Hilden K.S."/>
            <person name="Hope R."/>
            <person name="Hossain A."/>
            <person name="Karabika E."/>
            <person name="Karaffa L."/>
            <person name="Karanyi Z."/>
            <person name="Krasevec N."/>
            <person name="Kuo A."/>
            <person name="Kusch H."/>
            <person name="LaButti K."/>
            <person name="Lagendijk E.L."/>
            <person name="Lapidus A."/>
            <person name="Levasseur A."/>
            <person name="Lindquist E."/>
            <person name="Lipzen A."/>
            <person name="Logrieco A.F."/>
            <person name="MacCabe A."/>
            <person name="Maekelae M.R."/>
            <person name="Malavazi I."/>
            <person name="Melin P."/>
            <person name="Meyer V."/>
            <person name="Mielnichuk N."/>
            <person name="Miskei M."/>
            <person name="Molnar A.P."/>
            <person name="Mule G."/>
            <person name="Ngan C.Y."/>
            <person name="Orejas M."/>
            <person name="Orosz E."/>
            <person name="Ouedraogo J.P."/>
            <person name="Overkamp K.M."/>
            <person name="Park H.-S."/>
            <person name="Perrone G."/>
            <person name="Piumi F."/>
            <person name="Punt P.J."/>
            <person name="Ram A.F."/>
            <person name="Ramon A."/>
            <person name="Rauscher S."/>
            <person name="Record E."/>
            <person name="Riano-Pachon D.M."/>
            <person name="Robert V."/>
            <person name="Roehrig J."/>
            <person name="Ruller R."/>
            <person name="Salamov A."/>
            <person name="Salih N.S."/>
            <person name="Samson R.A."/>
            <person name="Sandor E."/>
            <person name="Sanguinetti M."/>
            <person name="Schuetze T."/>
            <person name="Sepcic K."/>
            <person name="Shelest E."/>
            <person name="Sherlock G."/>
            <person name="Sophianopoulou V."/>
            <person name="Squina F.M."/>
            <person name="Sun H."/>
            <person name="Susca A."/>
            <person name="Todd R.B."/>
            <person name="Tsang A."/>
            <person name="Unkles S.E."/>
            <person name="van de Wiele N."/>
            <person name="van Rossen-Uffink D."/>
            <person name="Oliveira J.V."/>
            <person name="Vesth T.C."/>
            <person name="Visser J."/>
            <person name="Yu J.-H."/>
            <person name="Zhou M."/>
            <person name="Andersen M.R."/>
            <person name="Archer D.B."/>
            <person name="Baker S.E."/>
            <person name="Benoit I."/>
            <person name="Brakhage A.A."/>
            <person name="Braus G.H."/>
            <person name="Fischer R."/>
            <person name="Frisvad J.C."/>
            <person name="Goldman G.H."/>
            <person name="Houbraken J."/>
            <person name="Oakley B."/>
            <person name="Pocsi I."/>
            <person name="Scazzocchio C."/>
            <person name="Seiboth B."/>
            <person name="vanKuyk P.A."/>
            <person name="Wortman J."/>
            <person name="Dyer P.S."/>
            <person name="Grigoriev I.V."/>
        </authorList>
    </citation>
    <scope>NUCLEOTIDE SEQUENCE [LARGE SCALE GENOMIC DNA]</scope>
    <source>
        <strain evidence="3">CBS 516.65</strain>
    </source>
</reference>
<dbReference type="Pfam" id="PF00135">
    <property type="entry name" value="COesterase"/>
    <property type="match status" value="1"/>
</dbReference>
<organism evidence="2 3">
    <name type="scientific">Aspergillus glaucus CBS 516.65</name>
    <dbReference type="NCBI Taxonomy" id="1160497"/>
    <lineage>
        <taxon>Eukaryota</taxon>
        <taxon>Fungi</taxon>
        <taxon>Dikarya</taxon>
        <taxon>Ascomycota</taxon>
        <taxon>Pezizomycotina</taxon>
        <taxon>Eurotiomycetes</taxon>
        <taxon>Eurotiomycetidae</taxon>
        <taxon>Eurotiales</taxon>
        <taxon>Aspergillaceae</taxon>
        <taxon>Aspergillus</taxon>
        <taxon>Aspergillus subgen. Aspergillus</taxon>
    </lineage>
</organism>
<dbReference type="InterPro" id="IPR002018">
    <property type="entry name" value="CarbesteraseB"/>
</dbReference>
<sequence>MRANSQQCRHFLHRQEYHERGLLVREYLDANIQRYLESHKQESPLFFWVYGGRFAGGSGDVITYDGTGLASKEIIVVTINYRLGSFGFLAHPKLSAESRRNSSGNYVSWTNKRHSNGSTKISGASILCGVRSLRVVLMALLRKAALVGHTIFENTQFENLTSAFMESPMWRPNLDGYVFPHTYGKALRLNAHSDIPILTGNKDESGVSEFFQLYPASNNTQASENSNELFRDLSRIGTWRWAVNWAAGGAKSNVYTYYFTRAPTDNREEGAYHGSGIWYTFNDIPYSDYSNVTWYDYDYVFERLGQLYPQGQSQR</sequence>
<evidence type="ECO:0000313" key="3">
    <source>
        <dbReference type="Proteomes" id="UP000184300"/>
    </source>
</evidence>